<accession>A0A7X0SRD9</accession>
<dbReference type="Gene3D" id="2.30.42.10">
    <property type="match status" value="1"/>
</dbReference>
<gene>
    <name evidence="2" type="ORF">H7C18_27945</name>
</gene>
<evidence type="ECO:0000259" key="1">
    <source>
        <dbReference type="Pfam" id="PF13229"/>
    </source>
</evidence>
<dbReference type="InterPro" id="IPR012334">
    <property type="entry name" value="Pectin_lyas_fold"/>
</dbReference>
<dbReference type="InterPro" id="IPR006626">
    <property type="entry name" value="PbH1"/>
</dbReference>
<organism evidence="2 3">
    <name type="scientific">Cohnella zeiphila</name>
    <dbReference type="NCBI Taxonomy" id="2761120"/>
    <lineage>
        <taxon>Bacteria</taxon>
        <taxon>Bacillati</taxon>
        <taxon>Bacillota</taxon>
        <taxon>Bacilli</taxon>
        <taxon>Bacillales</taxon>
        <taxon>Paenibacillaceae</taxon>
        <taxon>Cohnella</taxon>
    </lineage>
</organism>
<dbReference type="SUPFAM" id="SSF51126">
    <property type="entry name" value="Pectin lyase-like"/>
    <property type="match status" value="1"/>
</dbReference>
<feature type="domain" description="Right handed beta helix" evidence="1">
    <location>
        <begin position="314"/>
        <end position="452"/>
    </location>
</feature>
<comment type="caution">
    <text evidence="2">The sequence shown here is derived from an EMBL/GenBank/DDBJ whole genome shotgun (WGS) entry which is preliminary data.</text>
</comment>
<dbReference type="InterPro" id="IPR011050">
    <property type="entry name" value="Pectin_lyase_fold/virulence"/>
</dbReference>
<dbReference type="EMBL" id="JACJVO010000036">
    <property type="protein sequence ID" value="MBB6734765.1"/>
    <property type="molecule type" value="Genomic_DNA"/>
</dbReference>
<dbReference type="SUPFAM" id="SSF50156">
    <property type="entry name" value="PDZ domain-like"/>
    <property type="match status" value="1"/>
</dbReference>
<dbReference type="PANTHER" id="PTHR36453">
    <property type="entry name" value="SECRETED PROTEIN-RELATED"/>
    <property type="match status" value="1"/>
</dbReference>
<evidence type="ECO:0000313" key="2">
    <source>
        <dbReference type="EMBL" id="MBB6734765.1"/>
    </source>
</evidence>
<protein>
    <submittedName>
        <fullName evidence="2">Right-handed parallel beta-helix repeat-containing protein</fullName>
    </submittedName>
</protein>
<dbReference type="SMART" id="SM00710">
    <property type="entry name" value="PbH1"/>
    <property type="match status" value="3"/>
</dbReference>
<dbReference type="InterPro" id="IPR036034">
    <property type="entry name" value="PDZ_sf"/>
</dbReference>
<dbReference type="InterPro" id="IPR039448">
    <property type="entry name" value="Beta_helix"/>
</dbReference>
<dbReference type="PANTHER" id="PTHR36453:SF1">
    <property type="entry name" value="RIGHT HANDED BETA HELIX DOMAIN-CONTAINING PROTEIN"/>
    <property type="match status" value="1"/>
</dbReference>
<proteinExistence type="predicted"/>
<dbReference type="Pfam" id="PF13229">
    <property type="entry name" value="Beta_helix"/>
    <property type="match status" value="1"/>
</dbReference>
<dbReference type="RefSeq" id="WP_238358016.1">
    <property type="nucleotide sequence ID" value="NZ_JACJVO010000036.1"/>
</dbReference>
<keyword evidence="3" id="KW-1185">Reference proteome</keyword>
<name>A0A7X0SRD9_9BACL</name>
<dbReference type="Proteomes" id="UP000564644">
    <property type="component" value="Unassembled WGS sequence"/>
</dbReference>
<sequence>MDSTTDSIGKGAKMKQSTVEIFVSPHGDDVSDGTELHPFATLHRAQIEARAAARQGKPVRVQVHGGIYYLSETMRFLPEDSGTADAPVIYEALSEEKVTISGGEKLDLQWSLDHGEIMQTDSLPPGLKMDQLFINNRQMHMARYPNFNELTRIMNGYARDCLSPERIARWANPEGGYVHAMHKHLWGDFRYRIKGKDKNDQFILEGGWQNNRLMGMHDDYRYVENIFEELDAPGEWFYDEKTGKLYVYPDPDTALQEALIESVSLAHLFEFCGSEGSPVRHIELKGFTFKHTARTFMDNREPLLRSDWTAYRGGAVVLRGSENCSIEDCSFVHLGGNAVFVDSYNRNVAIKGCHIGDVGANGIAFVGNPNAVRSPLFEYNERQKLQGMDQARGPKTNQYPAQCLVEDCLIYRVGRVEKQSAPIQISMSLDITVRHCSIYEVPRAGINISEGTFGGHLIEYCDVFDTVLETGDHGSFNSWGRDRYWLLEDVDMDNMNPDNETADSVLPILDMVRPITIRNNRWRCDYGWDIDLDDGSTWYRIYNNLCLGGGVKLREGFYRICENNIMVNNTFHPHVWFRGSRDIFRHNIVFSEYAPIRVPRPWGKECDWNFIHQAGMAEPRPATTIQEQSGADSHSLLGDALFIDTDSGNYQVGDGSPALGLGFRNFPMDRFGVRKPKLKKIAKAPKLPEIGVKISESGRLPQSAVWGRCKVKNIVGMGEVSAAGLPSETGVMIESLPWGSWQMEEGFQVADVILGLNGEKVDTVDDLLRLYEAASEESFVVQVFRGQNEIALTVRERV</sequence>
<evidence type="ECO:0000313" key="3">
    <source>
        <dbReference type="Proteomes" id="UP000564644"/>
    </source>
</evidence>
<dbReference type="AlphaFoldDB" id="A0A7X0SRD9"/>
<reference evidence="2 3" key="1">
    <citation type="submission" date="2020-08" db="EMBL/GenBank/DDBJ databases">
        <title>Cohnella phylogeny.</title>
        <authorList>
            <person name="Dunlap C."/>
        </authorList>
    </citation>
    <scope>NUCLEOTIDE SEQUENCE [LARGE SCALE GENOMIC DNA]</scope>
    <source>
        <strain evidence="2 3">CBP 2801</strain>
    </source>
</reference>
<dbReference type="Gene3D" id="2.160.20.10">
    <property type="entry name" value="Single-stranded right-handed beta-helix, Pectin lyase-like"/>
    <property type="match status" value="2"/>
</dbReference>